<sequence>MSIRIYVYLSKQVSFHKNNNIEEISRRINISCQKYWAHREIMKEDLPLSLKKKVMDSGILPCLTYGWSAQADIESEAAAALETRQFRAHQTPQTANPSFRLRRKFPCLTVANDEDDKGATLTGDVASRL</sequence>
<organism evidence="1 2">
    <name type="scientific">Euphydryas editha</name>
    <name type="common">Edith's checkerspot</name>
    <dbReference type="NCBI Taxonomy" id="104508"/>
    <lineage>
        <taxon>Eukaryota</taxon>
        <taxon>Metazoa</taxon>
        <taxon>Ecdysozoa</taxon>
        <taxon>Arthropoda</taxon>
        <taxon>Hexapoda</taxon>
        <taxon>Insecta</taxon>
        <taxon>Pterygota</taxon>
        <taxon>Neoptera</taxon>
        <taxon>Endopterygota</taxon>
        <taxon>Lepidoptera</taxon>
        <taxon>Glossata</taxon>
        <taxon>Ditrysia</taxon>
        <taxon>Papilionoidea</taxon>
        <taxon>Nymphalidae</taxon>
        <taxon>Nymphalinae</taxon>
        <taxon>Euphydryas</taxon>
    </lineage>
</organism>
<evidence type="ECO:0000313" key="1">
    <source>
        <dbReference type="EMBL" id="CAH2084828.1"/>
    </source>
</evidence>
<evidence type="ECO:0000313" key="2">
    <source>
        <dbReference type="Proteomes" id="UP001153954"/>
    </source>
</evidence>
<dbReference type="EMBL" id="CAKOGL010000003">
    <property type="protein sequence ID" value="CAH2084828.1"/>
    <property type="molecule type" value="Genomic_DNA"/>
</dbReference>
<reference evidence="1" key="1">
    <citation type="submission" date="2022-03" db="EMBL/GenBank/DDBJ databases">
        <authorList>
            <person name="Tunstrom K."/>
        </authorList>
    </citation>
    <scope>NUCLEOTIDE SEQUENCE</scope>
</reference>
<dbReference type="AlphaFoldDB" id="A0AAU9TFF9"/>
<gene>
    <name evidence="1" type="ORF">EEDITHA_LOCUS1363</name>
</gene>
<keyword evidence="2" id="KW-1185">Reference proteome</keyword>
<accession>A0AAU9TFF9</accession>
<name>A0AAU9TFF9_EUPED</name>
<comment type="caution">
    <text evidence="1">The sequence shown here is derived from an EMBL/GenBank/DDBJ whole genome shotgun (WGS) entry which is preliminary data.</text>
</comment>
<protein>
    <submittedName>
        <fullName evidence="1">Uncharacterized protein</fullName>
    </submittedName>
</protein>
<proteinExistence type="predicted"/>
<dbReference type="Proteomes" id="UP001153954">
    <property type="component" value="Unassembled WGS sequence"/>
</dbReference>